<evidence type="ECO:0000313" key="4">
    <source>
        <dbReference type="Proteomes" id="UP000184330"/>
    </source>
</evidence>
<dbReference type="AlphaFoldDB" id="A0A1L7X563"/>
<feature type="domain" description="Ubiquitin-like" evidence="2">
    <location>
        <begin position="552"/>
        <end position="650"/>
    </location>
</feature>
<sequence>MAEALGAAGSIVGIVAFGLQLATTLQTYVEAALEAEERLRDIAFDINSTASALKQLQNIIDADQVDGALRKSPRVFKDEGLKEIEAMAGQCGKVTNERPQGKFEEEAALRIMASRLRQQEIEFAKNRASKHSKHPKTPSIRRRVSSPHDSNTSLLNSSSDLPVQNALQLEEVKVDFRESNKSNGSPESVADETVVMDKYSIISRSDKKHTKSSSDKARHHTPDDILLDPADAKRDAPPQVASNIEPVTNIASSETDAHNLDGNKFEKEENANVEEIFVEDQVLPTAAGHTAIEHTSQDPSAQLPPQKLVENDEDAVKVLPFGGSERKSRILPSWLSGFGHFNKLSQHAESRTLEAFIIPATATTDSPLKLPLGHDGLKKMKKKLSLSWDQYASLNYQHHKRINQALLDAKQHDARERNCVAVGLYKGVDEEKLLAFFSLGAEPKPIHFKDALGREFRFPYEHCRTWDMVKVLITDAFSHIDGLEHRVSRGCYDILDEDKKTVLPKLFETMIRPGCHLTMRLWKETTPSQQDGLTLLKEEALAKSMAPTGKETKQPISFKDAVGRKFTFPFHLVAVWAVRSTHLFIEFKTNNIQGMDELIQQIFAQVEGIGPHVAKGHYDLIGSNGEIILPQVWETVIEPGWSITMSMWPIPEPSRGTLPRSRGPPPPPPAHVLPGPSRRKRGSDDGSDREVVDSTSYIASDSDAEDLDEDFGMEVDFEKETEKAKLSLGELLGKYTNATDTVAEMMDDGSTTGSDNDSLVSE</sequence>
<keyword evidence="4" id="KW-1185">Reference proteome</keyword>
<feature type="compositionally biased region" description="Pro residues" evidence="1">
    <location>
        <begin position="662"/>
        <end position="671"/>
    </location>
</feature>
<proteinExistence type="predicted"/>
<feature type="compositionally biased region" description="Low complexity" evidence="1">
    <location>
        <begin position="149"/>
        <end position="161"/>
    </location>
</feature>
<name>A0A1L7X563_9HELO</name>
<feature type="domain" description="Ubiquitin-like" evidence="2">
    <location>
        <begin position="443"/>
        <end position="523"/>
    </location>
</feature>
<dbReference type="Proteomes" id="UP000184330">
    <property type="component" value="Unassembled WGS sequence"/>
</dbReference>
<feature type="region of interest" description="Disordered" evidence="1">
    <location>
        <begin position="652"/>
        <end position="709"/>
    </location>
</feature>
<gene>
    <name evidence="3" type="ORF">PAC_10051</name>
</gene>
<feature type="region of interest" description="Disordered" evidence="1">
    <location>
        <begin position="203"/>
        <end position="263"/>
    </location>
</feature>
<feature type="region of interest" description="Disordered" evidence="1">
    <location>
        <begin position="124"/>
        <end position="163"/>
    </location>
</feature>
<feature type="compositionally biased region" description="Polar residues" evidence="1">
    <location>
        <begin position="240"/>
        <end position="254"/>
    </location>
</feature>
<dbReference type="OrthoDB" id="3045089at2759"/>
<evidence type="ECO:0000313" key="3">
    <source>
        <dbReference type="EMBL" id="CZR60155.1"/>
    </source>
</evidence>
<feature type="compositionally biased region" description="Basic and acidic residues" evidence="1">
    <location>
        <begin position="682"/>
        <end position="692"/>
    </location>
</feature>
<feature type="compositionally biased region" description="Basic and acidic residues" evidence="1">
    <location>
        <begin position="212"/>
        <end position="223"/>
    </location>
</feature>
<accession>A0A1L7X563</accession>
<reference evidence="3 4" key="1">
    <citation type="submission" date="2016-03" db="EMBL/GenBank/DDBJ databases">
        <authorList>
            <person name="Ploux O."/>
        </authorList>
    </citation>
    <scope>NUCLEOTIDE SEQUENCE [LARGE SCALE GENOMIC DNA]</scope>
    <source>
        <strain evidence="3 4">UAMH 11012</strain>
    </source>
</reference>
<feature type="compositionally biased region" description="Basic residues" evidence="1">
    <location>
        <begin position="127"/>
        <end position="145"/>
    </location>
</feature>
<organism evidence="3 4">
    <name type="scientific">Phialocephala subalpina</name>
    <dbReference type="NCBI Taxonomy" id="576137"/>
    <lineage>
        <taxon>Eukaryota</taxon>
        <taxon>Fungi</taxon>
        <taxon>Dikarya</taxon>
        <taxon>Ascomycota</taxon>
        <taxon>Pezizomycotina</taxon>
        <taxon>Leotiomycetes</taxon>
        <taxon>Helotiales</taxon>
        <taxon>Mollisiaceae</taxon>
        <taxon>Phialocephala</taxon>
        <taxon>Phialocephala fortinii species complex</taxon>
    </lineage>
</organism>
<dbReference type="EMBL" id="FJOG01000015">
    <property type="protein sequence ID" value="CZR60155.1"/>
    <property type="molecule type" value="Genomic_DNA"/>
</dbReference>
<dbReference type="InterPro" id="IPR054464">
    <property type="entry name" value="ULD_fung"/>
</dbReference>
<protein>
    <recommendedName>
        <fullName evidence="2">Ubiquitin-like domain-containing protein</fullName>
    </recommendedName>
</protein>
<evidence type="ECO:0000256" key="1">
    <source>
        <dbReference type="SAM" id="MobiDB-lite"/>
    </source>
</evidence>
<evidence type="ECO:0000259" key="2">
    <source>
        <dbReference type="Pfam" id="PF22893"/>
    </source>
</evidence>
<dbReference type="Pfam" id="PF22893">
    <property type="entry name" value="ULD_2"/>
    <property type="match status" value="2"/>
</dbReference>